<dbReference type="PANTHER" id="PTHR14379:SF15">
    <property type="entry name" value="NYN DOMAIN-CONTAINING PROTEIN"/>
    <property type="match status" value="1"/>
</dbReference>
<dbReference type="EMBL" id="OU466861">
    <property type="protein sequence ID" value="CAH2063288.1"/>
    <property type="molecule type" value="Genomic_DNA"/>
</dbReference>
<gene>
    <name evidence="2" type="ORF">TAV2_LOCUS17881</name>
</gene>
<dbReference type="Pfam" id="PF01936">
    <property type="entry name" value="NYN"/>
    <property type="match status" value="1"/>
</dbReference>
<dbReference type="AlphaFoldDB" id="A0AAU9SC78"/>
<keyword evidence="3" id="KW-1185">Reference proteome</keyword>
<dbReference type="InterPro" id="IPR024768">
    <property type="entry name" value="Marf1"/>
</dbReference>
<dbReference type="InterPro" id="IPR021139">
    <property type="entry name" value="NYN"/>
</dbReference>
<accession>A0AAU9SC78</accession>
<dbReference type="GO" id="GO:0004540">
    <property type="term" value="F:RNA nuclease activity"/>
    <property type="evidence" value="ECO:0007669"/>
    <property type="project" value="InterPro"/>
</dbReference>
<protein>
    <recommendedName>
        <fullName evidence="1">NYN domain-containing protein</fullName>
    </recommendedName>
</protein>
<proteinExistence type="predicted"/>
<evidence type="ECO:0000313" key="2">
    <source>
        <dbReference type="EMBL" id="CAH2063288.1"/>
    </source>
</evidence>
<evidence type="ECO:0000259" key="1">
    <source>
        <dbReference type="Pfam" id="PF01936"/>
    </source>
</evidence>
<dbReference type="PANTHER" id="PTHR14379">
    <property type="entry name" value="LIMKAIN B LKAP"/>
    <property type="match status" value="1"/>
</dbReference>
<sequence>MAEAKTGVFWDMEDCPIPEGLDPGSVYRNIKSALANNGYGGEVTICAFGDKNQIPGYFESAGIELVRAGDKRARLLGMMNDFFSWVRQNRGAGSSNLMVISHDTSEFASCLDGLAEIGQRILLAQPRMTPRRCRKCRVNTASAEWLWETLAAGGDPIVIPKDPSHDHH</sequence>
<dbReference type="CDD" id="cd10910">
    <property type="entry name" value="PIN_limkain_b1_N_like"/>
    <property type="match status" value="1"/>
</dbReference>
<feature type="domain" description="NYN" evidence="1">
    <location>
        <begin position="5"/>
        <end position="134"/>
    </location>
</feature>
<dbReference type="Proteomes" id="UP000836841">
    <property type="component" value="Chromosome 5"/>
</dbReference>
<organism evidence="2 3">
    <name type="scientific">Thlaspi arvense</name>
    <name type="common">Field penny-cress</name>
    <dbReference type="NCBI Taxonomy" id="13288"/>
    <lineage>
        <taxon>Eukaryota</taxon>
        <taxon>Viridiplantae</taxon>
        <taxon>Streptophyta</taxon>
        <taxon>Embryophyta</taxon>
        <taxon>Tracheophyta</taxon>
        <taxon>Spermatophyta</taxon>
        <taxon>Magnoliopsida</taxon>
        <taxon>eudicotyledons</taxon>
        <taxon>Gunneridae</taxon>
        <taxon>Pentapetalae</taxon>
        <taxon>rosids</taxon>
        <taxon>malvids</taxon>
        <taxon>Brassicales</taxon>
        <taxon>Brassicaceae</taxon>
        <taxon>Thlaspideae</taxon>
        <taxon>Thlaspi</taxon>
    </lineage>
</organism>
<name>A0AAU9SC78_THLAR</name>
<evidence type="ECO:0000313" key="3">
    <source>
        <dbReference type="Proteomes" id="UP000836841"/>
    </source>
</evidence>
<reference evidence="2 3" key="1">
    <citation type="submission" date="2022-03" db="EMBL/GenBank/DDBJ databases">
        <authorList>
            <person name="Nunn A."/>
            <person name="Chopra R."/>
            <person name="Nunn A."/>
            <person name="Contreras Garrido A."/>
        </authorList>
    </citation>
    <scope>NUCLEOTIDE SEQUENCE [LARGE SCALE GENOMIC DNA]</scope>
</reference>
<dbReference type="GO" id="GO:0005777">
    <property type="term" value="C:peroxisome"/>
    <property type="evidence" value="ECO:0007669"/>
    <property type="project" value="InterPro"/>
</dbReference>
<dbReference type="GO" id="GO:0010468">
    <property type="term" value="P:regulation of gene expression"/>
    <property type="evidence" value="ECO:0007669"/>
    <property type="project" value="InterPro"/>
</dbReference>